<dbReference type="InterPro" id="IPR008241">
    <property type="entry name" value="Isochorismate_pyruvate-lyase"/>
</dbReference>
<protein>
    <recommendedName>
        <fullName evidence="1">chorismate mutase</fullName>
        <ecNumber evidence="1">5.4.99.5</ecNumber>
    </recommendedName>
</protein>
<dbReference type="InterPro" id="IPR036979">
    <property type="entry name" value="CM_dom_sf"/>
</dbReference>
<dbReference type="SUPFAM" id="SSF48600">
    <property type="entry name" value="Chorismate mutase II"/>
    <property type="match status" value="1"/>
</dbReference>
<dbReference type="Pfam" id="PF01817">
    <property type="entry name" value="CM_2"/>
    <property type="match status" value="1"/>
</dbReference>
<evidence type="ECO:0000313" key="5">
    <source>
        <dbReference type="Proteomes" id="UP001623232"/>
    </source>
</evidence>
<dbReference type="PANTHER" id="PTHR38041">
    <property type="entry name" value="CHORISMATE MUTASE"/>
    <property type="match status" value="1"/>
</dbReference>
<organism evidence="4 5">
    <name type="scientific">Aliisedimentitalea scapharcae</name>
    <dbReference type="NCBI Taxonomy" id="1524259"/>
    <lineage>
        <taxon>Bacteria</taxon>
        <taxon>Pseudomonadati</taxon>
        <taxon>Pseudomonadota</taxon>
        <taxon>Alphaproteobacteria</taxon>
        <taxon>Rhodobacterales</taxon>
        <taxon>Roseobacteraceae</taxon>
        <taxon>Aliisedimentitalea</taxon>
    </lineage>
</organism>
<dbReference type="Gene3D" id="1.20.59.10">
    <property type="entry name" value="Chorismate mutase"/>
    <property type="match status" value="1"/>
</dbReference>
<dbReference type="RefSeq" id="WP_406646163.1">
    <property type="nucleotide sequence ID" value="NZ_CP123584.1"/>
</dbReference>
<dbReference type="PIRSF" id="PIRSF029775">
    <property type="entry name" value="Isochor_pyr_lyas"/>
    <property type="match status" value="1"/>
</dbReference>
<keyword evidence="2" id="KW-0413">Isomerase</keyword>
<dbReference type="InterPro" id="IPR051331">
    <property type="entry name" value="Chorismate_mutase-related"/>
</dbReference>
<evidence type="ECO:0000256" key="1">
    <source>
        <dbReference type="ARBA" id="ARBA00012404"/>
    </source>
</evidence>
<reference evidence="4 5" key="1">
    <citation type="submission" date="2023-04" db="EMBL/GenBank/DDBJ databases">
        <title>Complete genome sequence of Alisedimentitalea scapharcae.</title>
        <authorList>
            <person name="Rong J.-C."/>
            <person name="Yi M.-L."/>
            <person name="Zhao Q."/>
        </authorList>
    </citation>
    <scope>NUCLEOTIDE SEQUENCE [LARGE SCALE GENOMIC DNA]</scope>
    <source>
        <strain evidence="4 5">KCTC 42119</strain>
    </source>
</reference>
<dbReference type="EC" id="5.4.99.5" evidence="1"/>
<dbReference type="Proteomes" id="UP001623232">
    <property type="component" value="Chromosome"/>
</dbReference>
<name>A0ABZ2XRF5_9RHOB</name>
<proteinExistence type="predicted"/>
<feature type="domain" description="Chorismate mutase" evidence="3">
    <location>
        <begin position="18"/>
        <end position="109"/>
    </location>
</feature>
<dbReference type="SMART" id="SM00830">
    <property type="entry name" value="CM_2"/>
    <property type="match status" value="1"/>
</dbReference>
<dbReference type="PROSITE" id="PS51168">
    <property type="entry name" value="CHORISMATE_MUT_2"/>
    <property type="match status" value="1"/>
</dbReference>
<evidence type="ECO:0000259" key="3">
    <source>
        <dbReference type="PROSITE" id="PS51168"/>
    </source>
</evidence>
<evidence type="ECO:0000313" key="4">
    <source>
        <dbReference type="EMBL" id="WZK88673.1"/>
    </source>
</evidence>
<dbReference type="InterPro" id="IPR036263">
    <property type="entry name" value="Chorismate_II_sf"/>
</dbReference>
<dbReference type="PANTHER" id="PTHR38041:SF1">
    <property type="entry name" value="CHORISMATE MUTASE"/>
    <property type="match status" value="1"/>
</dbReference>
<keyword evidence="5" id="KW-1185">Reference proteome</keyword>
<dbReference type="EMBL" id="CP123584">
    <property type="protein sequence ID" value="WZK88673.1"/>
    <property type="molecule type" value="Genomic_DNA"/>
</dbReference>
<evidence type="ECO:0000256" key="2">
    <source>
        <dbReference type="ARBA" id="ARBA00023235"/>
    </source>
</evidence>
<accession>A0ABZ2XRF5</accession>
<gene>
    <name evidence="4" type="ORF">QEZ52_19065</name>
</gene>
<sequence>MTTMTTMTTSKLPQARPPQECADMGALRAQIDRLDGDLIAMLALRAGYIDRAIALKSDNGWPARIPDRVEEVVANARAAAETKGLDPDLVEDLWRRLVEWSIAREAQVIREV</sequence>
<dbReference type="InterPro" id="IPR002701">
    <property type="entry name" value="CM_II_prokaryot"/>
</dbReference>